<sequence length="129" mass="14610">TDPCRERLCGRSQQCVVRDAGAVCVCKDFCKPRDKPTCGSDGVVYRNHCELHRAACRQDKVIKVRHHSDCVAKKVEEDEAVSNLVVEANIKEEVAPPPVCDDDTYPDLKVKLLEHYKDMLLDKKDRDAQ</sequence>
<organism evidence="3 4">
    <name type="scientific">Priapulus caudatus</name>
    <name type="common">Priapulid worm</name>
    <dbReference type="NCBI Taxonomy" id="37621"/>
    <lineage>
        <taxon>Eukaryota</taxon>
        <taxon>Metazoa</taxon>
        <taxon>Ecdysozoa</taxon>
        <taxon>Scalidophora</taxon>
        <taxon>Priapulida</taxon>
        <taxon>Priapulimorpha</taxon>
        <taxon>Priapulimorphida</taxon>
        <taxon>Priapulidae</taxon>
        <taxon>Priapulus</taxon>
    </lineage>
</organism>
<dbReference type="Proteomes" id="UP000695022">
    <property type="component" value="Unplaced"/>
</dbReference>
<dbReference type="RefSeq" id="XP_014680305.1">
    <property type="nucleotide sequence ID" value="XM_014824819.1"/>
</dbReference>
<evidence type="ECO:0000313" key="4">
    <source>
        <dbReference type="RefSeq" id="XP_014680305.1"/>
    </source>
</evidence>
<gene>
    <name evidence="4" type="primary">LOC106820298</name>
</gene>
<dbReference type="InterPro" id="IPR036058">
    <property type="entry name" value="Kazal_dom_sf"/>
</dbReference>
<dbReference type="GeneID" id="106820298"/>
<dbReference type="SUPFAM" id="SSF100895">
    <property type="entry name" value="Kazal-type serine protease inhibitors"/>
    <property type="match status" value="1"/>
</dbReference>
<dbReference type="InterPro" id="IPR002350">
    <property type="entry name" value="Kazal_dom"/>
</dbReference>
<keyword evidence="3" id="KW-1185">Reference proteome</keyword>
<dbReference type="CDD" id="cd00104">
    <property type="entry name" value="KAZAL_FS"/>
    <property type="match status" value="1"/>
</dbReference>
<keyword evidence="1" id="KW-1015">Disulfide bond</keyword>
<dbReference type="InterPro" id="IPR050653">
    <property type="entry name" value="Prot_Inhib_GrowthFact_Antg"/>
</dbReference>
<evidence type="ECO:0000256" key="1">
    <source>
        <dbReference type="ARBA" id="ARBA00023157"/>
    </source>
</evidence>
<proteinExistence type="predicted"/>
<evidence type="ECO:0000259" key="2">
    <source>
        <dbReference type="PROSITE" id="PS51465"/>
    </source>
</evidence>
<evidence type="ECO:0000313" key="3">
    <source>
        <dbReference type="Proteomes" id="UP000695022"/>
    </source>
</evidence>
<dbReference type="Pfam" id="PF07648">
    <property type="entry name" value="Kazal_2"/>
    <property type="match status" value="1"/>
</dbReference>
<dbReference type="Gene3D" id="3.30.60.30">
    <property type="match status" value="1"/>
</dbReference>
<dbReference type="PROSITE" id="PS51465">
    <property type="entry name" value="KAZAL_2"/>
    <property type="match status" value="1"/>
</dbReference>
<dbReference type="SMART" id="SM00280">
    <property type="entry name" value="KAZAL"/>
    <property type="match status" value="1"/>
</dbReference>
<accession>A0ABM1F784</accession>
<feature type="non-terminal residue" evidence="4">
    <location>
        <position position="1"/>
    </location>
</feature>
<feature type="domain" description="Kazal-like" evidence="2">
    <location>
        <begin position="25"/>
        <end position="72"/>
    </location>
</feature>
<dbReference type="PANTHER" id="PTHR10913">
    <property type="entry name" value="FOLLISTATIN-RELATED"/>
    <property type="match status" value="1"/>
</dbReference>
<reference evidence="4" key="1">
    <citation type="submission" date="2025-08" db="UniProtKB">
        <authorList>
            <consortium name="RefSeq"/>
        </authorList>
    </citation>
    <scope>IDENTIFICATION</scope>
</reference>
<protein>
    <submittedName>
        <fullName evidence="4">Follistatin-related protein 5-like</fullName>
    </submittedName>
</protein>
<feature type="non-terminal residue" evidence="4">
    <location>
        <position position="129"/>
    </location>
</feature>
<name>A0ABM1F784_PRICU</name>
<dbReference type="PANTHER" id="PTHR10913:SF81">
    <property type="entry name" value="KAZAL-LIKE DOMAIN-CONTAINING PROTEIN"/>
    <property type="match status" value="1"/>
</dbReference>